<keyword evidence="1" id="KW-0812">Transmembrane</keyword>
<dbReference type="STRING" id="1912795.BK816_02630"/>
<dbReference type="EMBL" id="CP017812">
    <property type="protein sequence ID" value="AOZ72330.1"/>
    <property type="molecule type" value="Genomic_DNA"/>
</dbReference>
<evidence type="ECO:0000313" key="3">
    <source>
        <dbReference type="Proteomes" id="UP000176288"/>
    </source>
</evidence>
<dbReference type="KEGG" id="avu:BK816_02630"/>
<reference evidence="2 3" key="1">
    <citation type="submission" date="2016-10" db="EMBL/GenBank/DDBJ databases">
        <title>Actinomyces aegypiusis sp. nov., isolated from the Aegypius monachus in Qinghai Tibet Plateau China.</title>
        <authorList>
            <person name="Wang Y."/>
        </authorList>
    </citation>
    <scope>NUCLEOTIDE SEQUENCE [LARGE SCALE GENOMIC DNA]</scope>
    <source>
        <strain evidence="2 3">VUL4_3</strain>
    </source>
</reference>
<protein>
    <recommendedName>
        <fullName evidence="4">Pilus assembly protein TadE</fullName>
    </recommendedName>
</protein>
<feature type="transmembrane region" description="Helical" evidence="1">
    <location>
        <begin position="12"/>
        <end position="32"/>
    </location>
</feature>
<evidence type="ECO:0000313" key="2">
    <source>
        <dbReference type="EMBL" id="AOZ72330.1"/>
    </source>
</evidence>
<evidence type="ECO:0000256" key="1">
    <source>
        <dbReference type="SAM" id="Phobius"/>
    </source>
</evidence>
<sequence>MDESGEATIEFIGIFAALGLPILALILSLANLQAGTFAAQSLAQTTLHQVSQGVQDPALLQAQATLVQKDFQLSTPPVVNYNCGRCQLGDFIAVKVNWSIPLPVVPDWLGLKEHLAIKVEAQSSGLVLAERRPSSE</sequence>
<dbReference type="AlphaFoldDB" id="A0A1D9MJH4"/>
<proteinExistence type="predicted"/>
<dbReference type="Proteomes" id="UP000176288">
    <property type="component" value="Chromosome"/>
</dbReference>
<gene>
    <name evidence="2" type="ORF">BK816_02630</name>
</gene>
<organism evidence="2 3">
    <name type="scientific">Boudabousia tangfeifanii</name>
    <dbReference type="NCBI Taxonomy" id="1912795"/>
    <lineage>
        <taxon>Bacteria</taxon>
        <taxon>Bacillati</taxon>
        <taxon>Actinomycetota</taxon>
        <taxon>Actinomycetes</taxon>
        <taxon>Actinomycetales</taxon>
        <taxon>Actinomycetaceae</taxon>
        <taxon>Boudabousia</taxon>
    </lineage>
</organism>
<accession>A0A1D9MJH4</accession>
<evidence type="ECO:0008006" key="4">
    <source>
        <dbReference type="Google" id="ProtNLM"/>
    </source>
</evidence>
<keyword evidence="3" id="KW-1185">Reference proteome</keyword>
<keyword evidence="1" id="KW-0472">Membrane</keyword>
<keyword evidence="1" id="KW-1133">Transmembrane helix</keyword>
<name>A0A1D9MJH4_9ACTO</name>